<evidence type="ECO:0000313" key="2">
    <source>
        <dbReference type="Proteomes" id="UP000324222"/>
    </source>
</evidence>
<gene>
    <name evidence="1" type="ORF">E2C01_038407</name>
</gene>
<evidence type="ECO:0000313" key="1">
    <source>
        <dbReference type="EMBL" id="MPC44728.1"/>
    </source>
</evidence>
<keyword evidence="2" id="KW-1185">Reference proteome</keyword>
<organism evidence="1 2">
    <name type="scientific">Portunus trituberculatus</name>
    <name type="common">Swimming crab</name>
    <name type="synonym">Neptunus trituberculatus</name>
    <dbReference type="NCBI Taxonomy" id="210409"/>
    <lineage>
        <taxon>Eukaryota</taxon>
        <taxon>Metazoa</taxon>
        <taxon>Ecdysozoa</taxon>
        <taxon>Arthropoda</taxon>
        <taxon>Crustacea</taxon>
        <taxon>Multicrustacea</taxon>
        <taxon>Malacostraca</taxon>
        <taxon>Eumalacostraca</taxon>
        <taxon>Eucarida</taxon>
        <taxon>Decapoda</taxon>
        <taxon>Pleocyemata</taxon>
        <taxon>Brachyura</taxon>
        <taxon>Eubrachyura</taxon>
        <taxon>Portunoidea</taxon>
        <taxon>Portunidae</taxon>
        <taxon>Portuninae</taxon>
        <taxon>Portunus</taxon>
    </lineage>
</organism>
<dbReference type="AlphaFoldDB" id="A0A5B7FIG5"/>
<dbReference type="Proteomes" id="UP000324222">
    <property type="component" value="Unassembled WGS sequence"/>
</dbReference>
<proteinExistence type="predicted"/>
<dbReference type="EMBL" id="VSRR010006409">
    <property type="protein sequence ID" value="MPC44728.1"/>
    <property type="molecule type" value="Genomic_DNA"/>
</dbReference>
<name>A0A5B7FIG5_PORTR</name>
<protein>
    <submittedName>
        <fullName evidence="1">Uncharacterized protein</fullName>
    </submittedName>
</protein>
<accession>A0A5B7FIG5</accession>
<comment type="caution">
    <text evidence="1">The sequence shown here is derived from an EMBL/GenBank/DDBJ whole genome shotgun (WGS) entry which is preliminary data.</text>
</comment>
<reference evidence="1 2" key="1">
    <citation type="submission" date="2019-05" db="EMBL/GenBank/DDBJ databases">
        <title>Another draft genome of Portunus trituberculatus and its Hox gene families provides insights of decapod evolution.</title>
        <authorList>
            <person name="Jeong J.-H."/>
            <person name="Song I."/>
            <person name="Kim S."/>
            <person name="Choi T."/>
            <person name="Kim D."/>
            <person name="Ryu S."/>
            <person name="Kim W."/>
        </authorList>
    </citation>
    <scope>NUCLEOTIDE SEQUENCE [LARGE SCALE GENOMIC DNA]</scope>
    <source>
        <tissue evidence="1">Muscle</tissue>
    </source>
</reference>
<sequence>MTGTHSPLVSPPRLLFTYISFISYPVITNASKVPHSVFKGDGARLAGRGQVWKGKGVEQVPGKWRKG</sequence>